<dbReference type="Gene3D" id="3.20.20.150">
    <property type="entry name" value="Divalent-metal-dependent TIM barrel enzymes"/>
    <property type="match status" value="1"/>
</dbReference>
<dbReference type="Pfam" id="PF01261">
    <property type="entry name" value="AP_endonuc_2"/>
    <property type="match status" value="1"/>
</dbReference>
<dbReference type="PANTHER" id="PTHR12110">
    <property type="entry name" value="HYDROXYPYRUVATE ISOMERASE"/>
    <property type="match status" value="1"/>
</dbReference>
<dbReference type="PANTHER" id="PTHR12110:SF48">
    <property type="entry name" value="BLL3656 PROTEIN"/>
    <property type="match status" value="1"/>
</dbReference>
<protein>
    <submittedName>
        <fullName evidence="2">Sugar phosphate isomerase/epimerase</fullName>
    </submittedName>
</protein>
<dbReference type="GO" id="GO:0016853">
    <property type="term" value="F:isomerase activity"/>
    <property type="evidence" value="ECO:0007669"/>
    <property type="project" value="UniProtKB-KW"/>
</dbReference>
<evidence type="ECO:0000259" key="1">
    <source>
        <dbReference type="Pfam" id="PF01261"/>
    </source>
</evidence>
<organism evidence="2 3">
    <name type="scientific">Rhizorhabdus histidinilytica</name>
    <dbReference type="NCBI Taxonomy" id="439228"/>
    <lineage>
        <taxon>Bacteria</taxon>
        <taxon>Pseudomonadati</taxon>
        <taxon>Pseudomonadota</taxon>
        <taxon>Alphaproteobacteria</taxon>
        <taxon>Sphingomonadales</taxon>
        <taxon>Sphingomonadaceae</taxon>
        <taxon>Rhizorhabdus</taxon>
    </lineage>
</organism>
<gene>
    <name evidence="2" type="ORF">SAMN06295920_101438</name>
</gene>
<dbReference type="OrthoDB" id="7507692at2"/>
<keyword evidence="2" id="KW-0413">Isomerase</keyword>
<sequence>MNRPGIDFLTVFALPPVAFVELAADLGAPSISLILEPLDCNPEGYAPYSLRTDRALRRDLVAVARDHGVTLALGEGLVVRPDRDVRDLYADDVAIMAELGVRCVNILSFDPDMARTFDQYALLAEMAGAAGIDSAIEFSRGRVSTPDLPTALAAWRHVGRSDCRILLDTMHLIRSGGTPADVAALAPGTIGYVQLCDVPLAPAHPIYFEEAAFSRLPPGEGELPLFDILMALRDDPAIGVEVPMRAVAEAGIGPRERAERALAPARALIDRVAAARLAA</sequence>
<dbReference type="InterPro" id="IPR036237">
    <property type="entry name" value="Xyl_isomerase-like_sf"/>
</dbReference>
<feature type="domain" description="Xylose isomerase-like TIM barrel" evidence="1">
    <location>
        <begin position="20"/>
        <end position="253"/>
    </location>
</feature>
<dbReference type="RefSeq" id="WP_079646382.1">
    <property type="nucleotide sequence ID" value="NZ_FUYM01000001.1"/>
</dbReference>
<accession>A0A1T5A0P7</accession>
<evidence type="ECO:0000313" key="3">
    <source>
        <dbReference type="Proteomes" id="UP000189818"/>
    </source>
</evidence>
<name>A0A1T5A0P7_9SPHN</name>
<reference evidence="3" key="1">
    <citation type="submission" date="2017-02" db="EMBL/GenBank/DDBJ databases">
        <authorList>
            <person name="Varghese N."/>
            <person name="Submissions S."/>
        </authorList>
    </citation>
    <scope>NUCLEOTIDE SEQUENCE [LARGE SCALE GENOMIC DNA]</scope>
    <source>
        <strain evidence="3">UM2</strain>
    </source>
</reference>
<dbReference type="InterPro" id="IPR013022">
    <property type="entry name" value="Xyl_isomerase-like_TIM-brl"/>
</dbReference>
<keyword evidence="3" id="KW-1185">Reference proteome</keyword>
<dbReference type="AlphaFoldDB" id="A0A1T5A0P7"/>
<dbReference type="Proteomes" id="UP000189818">
    <property type="component" value="Unassembled WGS sequence"/>
</dbReference>
<dbReference type="STRING" id="439228.SAMN06295920_101438"/>
<evidence type="ECO:0000313" key="2">
    <source>
        <dbReference type="EMBL" id="SKB28435.1"/>
    </source>
</evidence>
<dbReference type="SUPFAM" id="SSF51658">
    <property type="entry name" value="Xylose isomerase-like"/>
    <property type="match status" value="1"/>
</dbReference>
<dbReference type="InterPro" id="IPR050312">
    <property type="entry name" value="IolE/XylAMocC-like"/>
</dbReference>
<dbReference type="EMBL" id="FUYM01000001">
    <property type="protein sequence ID" value="SKB28435.1"/>
    <property type="molecule type" value="Genomic_DNA"/>
</dbReference>
<proteinExistence type="predicted"/>